<accession>A6KGG9</accession>
<organism evidence="1 2">
    <name type="scientific">Rattus norvegicus</name>
    <name type="common">Rat</name>
    <dbReference type="NCBI Taxonomy" id="10116"/>
    <lineage>
        <taxon>Eukaryota</taxon>
        <taxon>Metazoa</taxon>
        <taxon>Chordata</taxon>
        <taxon>Craniata</taxon>
        <taxon>Vertebrata</taxon>
        <taxon>Euteleostomi</taxon>
        <taxon>Mammalia</taxon>
        <taxon>Eutheria</taxon>
        <taxon>Euarchontoglires</taxon>
        <taxon>Glires</taxon>
        <taxon>Rodentia</taxon>
        <taxon>Myomorpha</taxon>
        <taxon>Muroidea</taxon>
        <taxon>Muridae</taxon>
        <taxon>Murinae</taxon>
        <taxon>Rattus</taxon>
    </lineage>
</organism>
<evidence type="ECO:0000313" key="2">
    <source>
        <dbReference type="Proteomes" id="UP000234681"/>
    </source>
</evidence>
<reference evidence="1 2" key="1">
    <citation type="submission" date="2005-09" db="EMBL/GenBank/DDBJ databases">
        <authorList>
            <person name="Mural R.J."/>
            <person name="Li P.W."/>
            <person name="Adams M.D."/>
            <person name="Amanatides P.G."/>
            <person name="Baden-Tillson H."/>
            <person name="Barnstead M."/>
            <person name="Chin S.H."/>
            <person name="Dew I."/>
            <person name="Evans C.A."/>
            <person name="Ferriera S."/>
            <person name="Flanigan M."/>
            <person name="Fosler C."/>
            <person name="Glodek A."/>
            <person name="Gu Z."/>
            <person name="Holt R.A."/>
            <person name="Jennings D."/>
            <person name="Kraft C.L."/>
            <person name="Lu F."/>
            <person name="Nguyen T."/>
            <person name="Nusskern D.R."/>
            <person name="Pfannkoch C.M."/>
            <person name="Sitter C."/>
            <person name="Sutton G.G."/>
            <person name="Venter J.C."/>
            <person name="Wang Z."/>
            <person name="Woodage T."/>
            <person name="Zheng X.H."/>
            <person name="Zhong F."/>
        </authorList>
    </citation>
    <scope>NUCLEOTIDE SEQUENCE [LARGE SCALE GENOMIC DNA]</scope>
    <source>
        <strain>BN</strain>
        <strain evidence="2">Sprague-Dawley</strain>
    </source>
</reference>
<sequence>MPVANLLGPPLKARIHK</sequence>
<name>A6KGG9_RAT</name>
<gene>
    <name evidence="1" type="ORF">rCG_50950</name>
</gene>
<dbReference type="AlphaFoldDB" id="A6KGG9"/>
<dbReference type="Proteomes" id="UP000234681">
    <property type="component" value="Chromosome 2"/>
</dbReference>
<protein>
    <submittedName>
        <fullName evidence="1">RCG50950</fullName>
    </submittedName>
</protein>
<evidence type="ECO:0000313" key="1">
    <source>
        <dbReference type="EMBL" id="EDL75696.1"/>
    </source>
</evidence>
<dbReference type="EMBL" id="CH474048">
    <property type="protein sequence ID" value="EDL75696.1"/>
    <property type="molecule type" value="Genomic_DNA"/>
</dbReference>
<proteinExistence type="predicted"/>
<feature type="non-terminal residue" evidence="1">
    <location>
        <position position="17"/>
    </location>
</feature>